<dbReference type="GO" id="GO:0016757">
    <property type="term" value="F:glycosyltransferase activity"/>
    <property type="evidence" value="ECO:0007669"/>
    <property type="project" value="UniProtKB-KW"/>
</dbReference>
<accession>A0AAE2VVF6</accession>
<sequence length="431" mass="47903">MDPIRHTVEDAETLIADGYFEAAAQRLDRAIARYGARPWLIGLRHKHRLDHVPTGQAAGPKSAGDTNYARLSTASAQPYQVQSLSDWPPFQPPLPPDVGAYYMFHDTIPDQPPQPARRLYRIPNATLSIDRTRGRLSGFYIFDEEGNYLPELSFGTTPFRLSSGIHNLHQPVGFIDDRFSKFNVCHLWFDKLPRIFELREGAPDLSQFLMTTDTSYTAEIMETLGLSLVGHSGFTGPEITLRMPELVISSNSVRTAHPAHQCYRHFARPVAALNTASPAPKTPARRIYIDRSAAATRRLINADAVWAVLQARGFEALRLEDLSFAEQRSAFANARAVVGVHGAGLANVIFCQSGTPVIEILPATYATRAFWYAAAYFGLTYRPLVAALSPDAAPVDYARFVQKRDQQNRADVYVDPAKLSAHLDRVLQVAD</sequence>
<keyword evidence="3" id="KW-0325">Glycoprotein</keyword>
<keyword evidence="1" id="KW-0328">Glycosyltransferase</keyword>
<feature type="domain" description="Glycosyltransferase 61 catalytic" evidence="4">
    <location>
        <begin position="185"/>
        <end position="358"/>
    </location>
</feature>
<comment type="caution">
    <text evidence="5">The sequence shown here is derived from an EMBL/GenBank/DDBJ whole genome shotgun (WGS) entry which is preliminary data.</text>
</comment>
<keyword evidence="2" id="KW-0808">Transferase</keyword>
<dbReference type="InterPro" id="IPR007657">
    <property type="entry name" value="Glycosyltransferase_61"/>
</dbReference>
<dbReference type="RefSeq" id="WP_203241157.1">
    <property type="nucleotide sequence ID" value="NZ_JAFBRH010000001.1"/>
</dbReference>
<evidence type="ECO:0000259" key="4">
    <source>
        <dbReference type="Pfam" id="PF04577"/>
    </source>
</evidence>
<gene>
    <name evidence="5" type="ORF">JQV55_02660</name>
</gene>
<dbReference type="InterPro" id="IPR049625">
    <property type="entry name" value="Glyco_transf_61_cat"/>
</dbReference>
<keyword evidence="6" id="KW-1185">Reference proteome</keyword>
<dbReference type="EMBL" id="JAFBRM010000001">
    <property type="protein sequence ID" value="MBM1712459.1"/>
    <property type="molecule type" value="Genomic_DNA"/>
</dbReference>
<evidence type="ECO:0000313" key="6">
    <source>
        <dbReference type="Proteomes" id="UP000732193"/>
    </source>
</evidence>
<evidence type="ECO:0000313" key="5">
    <source>
        <dbReference type="EMBL" id="MBM1712459.1"/>
    </source>
</evidence>
<dbReference type="Proteomes" id="UP000732193">
    <property type="component" value="Unassembled WGS sequence"/>
</dbReference>
<proteinExistence type="predicted"/>
<name>A0AAE2VVF6_9RHOB</name>
<dbReference type="PANTHER" id="PTHR20961">
    <property type="entry name" value="GLYCOSYLTRANSFERASE"/>
    <property type="match status" value="1"/>
</dbReference>
<evidence type="ECO:0000256" key="3">
    <source>
        <dbReference type="ARBA" id="ARBA00023180"/>
    </source>
</evidence>
<dbReference type="AlphaFoldDB" id="A0AAE2VVF6"/>
<evidence type="ECO:0000256" key="2">
    <source>
        <dbReference type="ARBA" id="ARBA00022679"/>
    </source>
</evidence>
<dbReference type="Pfam" id="PF04577">
    <property type="entry name" value="Glyco_transf_61"/>
    <property type="match status" value="1"/>
</dbReference>
<reference evidence="5 6" key="1">
    <citation type="submission" date="2021-01" db="EMBL/GenBank/DDBJ databases">
        <title>Diatom-associated Roseobacters Show Island Model of Population Structure.</title>
        <authorList>
            <person name="Qu L."/>
            <person name="Feng X."/>
            <person name="Chen Y."/>
            <person name="Li L."/>
            <person name="Wang X."/>
            <person name="Hu Z."/>
            <person name="Wang H."/>
            <person name="Luo H."/>
        </authorList>
    </citation>
    <scope>NUCLEOTIDE SEQUENCE [LARGE SCALE GENOMIC DNA]</scope>
    <source>
        <strain evidence="5 6">TR60-84</strain>
    </source>
</reference>
<evidence type="ECO:0000256" key="1">
    <source>
        <dbReference type="ARBA" id="ARBA00022676"/>
    </source>
</evidence>
<dbReference type="PANTHER" id="PTHR20961:SF124">
    <property type="entry name" value="GLYCOSYLTRANSFERASE"/>
    <property type="match status" value="1"/>
</dbReference>
<protein>
    <submittedName>
        <fullName evidence="5">Glycosyltransferase family 61 protein</fullName>
    </submittedName>
</protein>
<organism evidence="5 6">
    <name type="scientific">Sulfitobacter geojensis</name>
    <dbReference type="NCBI Taxonomy" id="1342299"/>
    <lineage>
        <taxon>Bacteria</taxon>
        <taxon>Pseudomonadati</taxon>
        <taxon>Pseudomonadota</taxon>
        <taxon>Alphaproteobacteria</taxon>
        <taxon>Rhodobacterales</taxon>
        <taxon>Roseobacteraceae</taxon>
        <taxon>Sulfitobacter</taxon>
    </lineage>
</organism>